<dbReference type="InterPro" id="IPR006221">
    <property type="entry name" value="TrpG/PapA_dom"/>
</dbReference>
<dbReference type="InterPro" id="IPR029062">
    <property type="entry name" value="Class_I_gatase-like"/>
</dbReference>
<evidence type="ECO:0000259" key="11">
    <source>
        <dbReference type="Pfam" id="PF00425"/>
    </source>
</evidence>
<dbReference type="PANTHER" id="PTHR11236:SF18">
    <property type="entry name" value="AMINODEOXYCHORISMATE SYNTHASE"/>
    <property type="match status" value="1"/>
</dbReference>
<feature type="domain" description="Chorismate-utilising enzyme C-terminal" evidence="11">
    <location>
        <begin position="476"/>
        <end position="752"/>
    </location>
</feature>
<dbReference type="CDD" id="cd01743">
    <property type="entry name" value="GATase1_Anthranilate_Synthase"/>
    <property type="match status" value="1"/>
</dbReference>
<gene>
    <name evidence="13" type="ORF">TRUGW13939_05704</name>
</gene>
<dbReference type="InterPro" id="IPR019999">
    <property type="entry name" value="Anth_synth_I-like"/>
</dbReference>
<organism evidence="13 14">
    <name type="scientific">Talaromyces rugulosus</name>
    <name type="common">Penicillium rugulosum</name>
    <dbReference type="NCBI Taxonomy" id="121627"/>
    <lineage>
        <taxon>Eukaryota</taxon>
        <taxon>Fungi</taxon>
        <taxon>Dikarya</taxon>
        <taxon>Ascomycota</taxon>
        <taxon>Pezizomycotina</taxon>
        <taxon>Eurotiomycetes</taxon>
        <taxon>Eurotiomycetidae</taxon>
        <taxon>Eurotiales</taxon>
        <taxon>Trichocomaceae</taxon>
        <taxon>Talaromyces</taxon>
        <taxon>Talaromyces sect. Islandici</taxon>
    </lineage>
</organism>
<feature type="domain" description="Glutamine amidotransferase" evidence="10">
    <location>
        <begin position="9"/>
        <end position="205"/>
    </location>
</feature>
<dbReference type="InterPro" id="IPR006805">
    <property type="entry name" value="Anth_synth_I_N"/>
</dbReference>
<comment type="pathway">
    <text evidence="2">Cofactor biosynthesis; tetrahydrofolate biosynthesis; 4-aminobenzoate from chorismate: step 1/2.</text>
</comment>
<protein>
    <recommendedName>
        <fullName evidence="4">aminodeoxychorismate synthase</fullName>
        <ecNumber evidence="4">2.6.1.85</ecNumber>
    </recommendedName>
    <alternativeName>
        <fullName evidence="8">Para-aminobenzoate synthase</fullName>
    </alternativeName>
    <alternativeName>
        <fullName evidence="9">p-aminobenzoic acid synthase</fullName>
    </alternativeName>
</protein>
<sequence>MKVTPRVLFIDAYDSFTNNIVGLLENKLYVDVTVVRMDDPFVVKHFHALLKAFDAVVVGPGPGHPALPKDIGIIQQLWELSPEDMLPVFGICLGFQSLGYAFGAKVQRLPFPRHGIVTRVTHCKSDIFETISEFEATQYHSLHVDIGKQDHDDLWTITTACPELKPLAWDLDDKHTERILMGHRHVSKPFWGVQFHPESICTTTEGARVLSTWWEHAQQWSFQNQRRAMTCDPVFQQLLNMQSTRVFKDSSSKVVLNGNQKSQLRWLQQRQKSVRVTDLVEALHASQSEVILLDSQGHNAGRYSILGIVDTDRTRKITYNVQKHELVCYFGNLGSLRVSVDSQQQVWSILQDSMTDFAELASPYGLPQSSPFWGGWMGYVSYEGGLESIGVTTPCSGEEPDFNFAFIDRSIVIDHEEGLVYIQSLIADDMSWLSRTNGLVSSLEDKPALSRTISSQKKESLNDCIKRGHNSKPVEATYRQKVLACQASLRAGDSYELCLTDETRILLPVETNPWELYKSLRINNPAPFGTFMRLSGATIVGSSPERFLRWNRDGQCQLRPIKGTVRKTQDMTFDKASTILNSAKERAENLMIVDLIRHDLSGVCGARSCSVPQLMQVEEYQTVYQLVSVIEGWLPKYGASSTTPTGIDVLKASLPPGSMTGAPKKRSCEILADLEHRHRGVYSGILGYMDVGGGGDFSVVIRTAFRWDDEVVYRPSNDSATPATFHVYRVGAGGAVTIQSTDKGEFDEMETKLDSVLETFVGPKVDNQGAISVNGVSSSKEQS</sequence>
<dbReference type="SUPFAM" id="SSF56322">
    <property type="entry name" value="ADC synthase"/>
    <property type="match status" value="1"/>
</dbReference>
<dbReference type="KEGG" id="trg:TRUGW13939_05704"/>
<comment type="catalytic activity">
    <reaction evidence="1">
        <text>chorismate + L-glutamine = 4-amino-4-deoxychorismate + L-glutamate</text>
        <dbReference type="Rhea" id="RHEA:11672"/>
        <dbReference type="ChEBI" id="CHEBI:29748"/>
        <dbReference type="ChEBI" id="CHEBI:29985"/>
        <dbReference type="ChEBI" id="CHEBI:58359"/>
        <dbReference type="ChEBI" id="CHEBI:58406"/>
        <dbReference type="EC" id="2.6.1.85"/>
    </reaction>
</comment>
<dbReference type="NCBIfam" id="TIGR01823">
    <property type="entry name" value="PabB-fungal"/>
    <property type="match status" value="1"/>
</dbReference>
<keyword evidence="5" id="KW-0808">Transferase</keyword>
<dbReference type="Gene3D" id="3.60.120.10">
    <property type="entry name" value="Anthranilate synthase"/>
    <property type="match status" value="1"/>
</dbReference>
<dbReference type="GO" id="GO:0046820">
    <property type="term" value="F:4-amino-4-deoxychorismate synthase activity"/>
    <property type="evidence" value="ECO:0007669"/>
    <property type="project" value="UniProtKB-EC"/>
</dbReference>
<dbReference type="PRINTS" id="PR00096">
    <property type="entry name" value="GATASE"/>
</dbReference>
<dbReference type="Pfam" id="PF00117">
    <property type="entry name" value="GATase"/>
    <property type="match status" value="1"/>
</dbReference>
<evidence type="ECO:0000259" key="12">
    <source>
        <dbReference type="Pfam" id="PF04715"/>
    </source>
</evidence>
<dbReference type="EC" id="2.6.1.85" evidence="4"/>
<proteinExistence type="inferred from homology"/>
<dbReference type="SUPFAM" id="SSF52317">
    <property type="entry name" value="Class I glutamine amidotransferase-like"/>
    <property type="match status" value="1"/>
</dbReference>
<dbReference type="Proteomes" id="UP000509510">
    <property type="component" value="Chromosome III"/>
</dbReference>
<evidence type="ECO:0000256" key="5">
    <source>
        <dbReference type="ARBA" id="ARBA00022679"/>
    </source>
</evidence>
<evidence type="ECO:0000256" key="1">
    <source>
        <dbReference type="ARBA" id="ARBA00001000"/>
    </source>
</evidence>
<evidence type="ECO:0000259" key="10">
    <source>
        <dbReference type="Pfam" id="PF00117"/>
    </source>
</evidence>
<dbReference type="InterPro" id="IPR017926">
    <property type="entry name" value="GATASE"/>
</dbReference>
<comment type="similarity">
    <text evidence="3">In the C-terminal section; belongs to the anthranilate synthase component I family.</text>
</comment>
<evidence type="ECO:0000256" key="8">
    <source>
        <dbReference type="ARBA" id="ARBA00031329"/>
    </source>
</evidence>
<dbReference type="Pfam" id="PF00425">
    <property type="entry name" value="Chorismate_bind"/>
    <property type="match status" value="1"/>
</dbReference>
<dbReference type="UniPathway" id="UPA00077">
    <property type="reaction ID" value="UER00149"/>
</dbReference>
<evidence type="ECO:0000256" key="7">
    <source>
        <dbReference type="ARBA" id="ARBA00022962"/>
    </source>
</evidence>
<dbReference type="Gene3D" id="3.40.50.880">
    <property type="match status" value="1"/>
</dbReference>
<accession>A0A7H8QWY6</accession>
<dbReference type="GO" id="GO:0046654">
    <property type="term" value="P:tetrahydrofolate biosynthetic process"/>
    <property type="evidence" value="ECO:0007669"/>
    <property type="project" value="UniProtKB-UniPathway"/>
</dbReference>
<evidence type="ECO:0000256" key="6">
    <source>
        <dbReference type="ARBA" id="ARBA00022909"/>
    </source>
</evidence>
<keyword evidence="7" id="KW-0315">Glutamine amidotransferase</keyword>
<dbReference type="PROSITE" id="PS51273">
    <property type="entry name" value="GATASE_TYPE_1"/>
    <property type="match status" value="1"/>
</dbReference>
<evidence type="ECO:0000256" key="4">
    <source>
        <dbReference type="ARBA" id="ARBA00013139"/>
    </source>
</evidence>
<evidence type="ECO:0000313" key="14">
    <source>
        <dbReference type="Proteomes" id="UP000509510"/>
    </source>
</evidence>
<dbReference type="Pfam" id="PF04715">
    <property type="entry name" value="Anth_synt_I_N"/>
    <property type="match status" value="1"/>
</dbReference>
<dbReference type="GO" id="GO:0005737">
    <property type="term" value="C:cytoplasm"/>
    <property type="evidence" value="ECO:0007669"/>
    <property type="project" value="TreeGrafter"/>
</dbReference>
<dbReference type="InterPro" id="IPR015890">
    <property type="entry name" value="Chorismate_C"/>
</dbReference>
<dbReference type="GeneID" id="55993201"/>
<dbReference type="InterPro" id="IPR010117">
    <property type="entry name" value="PabB_fungal"/>
</dbReference>
<name>A0A7H8QWY6_TALRU</name>
<feature type="domain" description="Anthranilate synthase component I N-terminal" evidence="12">
    <location>
        <begin position="277"/>
        <end position="422"/>
    </location>
</feature>
<dbReference type="PRINTS" id="PR00097">
    <property type="entry name" value="ANTSNTHASEII"/>
</dbReference>
<dbReference type="RefSeq" id="XP_035344757.1">
    <property type="nucleotide sequence ID" value="XM_035488864.1"/>
</dbReference>
<evidence type="ECO:0000256" key="3">
    <source>
        <dbReference type="ARBA" id="ARBA00005970"/>
    </source>
</evidence>
<dbReference type="PRINTS" id="PR00099">
    <property type="entry name" value="CPSGATASE"/>
</dbReference>
<evidence type="ECO:0000256" key="9">
    <source>
        <dbReference type="ARBA" id="ARBA00031904"/>
    </source>
</evidence>
<dbReference type="EMBL" id="CP055900">
    <property type="protein sequence ID" value="QKX58579.1"/>
    <property type="molecule type" value="Genomic_DNA"/>
</dbReference>
<keyword evidence="14" id="KW-1185">Reference proteome</keyword>
<dbReference type="GO" id="GO:0046656">
    <property type="term" value="P:folic acid biosynthetic process"/>
    <property type="evidence" value="ECO:0007669"/>
    <property type="project" value="UniProtKB-KW"/>
</dbReference>
<reference evidence="14" key="1">
    <citation type="submission" date="2020-06" db="EMBL/GenBank/DDBJ databases">
        <title>A chromosome-scale genome assembly of Talaromyces rugulosus W13939.</title>
        <authorList>
            <person name="Wang B."/>
            <person name="Guo L."/>
            <person name="Ye K."/>
            <person name="Wang L."/>
        </authorList>
    </citation>
    <scope>NUCLEOTIDE SEQUENCE [LARGE SCALE GENOMIC DNA]</scope>
    <source>
        <strain evidence="14">W13939</strain>
    </source>
</reference>
<dbReference type="PANTHER" id="PTHR11236">
    <property type="entry name" value="AMINOBENZOATE/ANTHRANILATE SYNTHASE"/>
    <property type="match status" value="1"/>
</dbReference>
<keyword evidence="6" id="KW-0289">Folate biosynthesis</keyword>
<evidence type="ECO:0000256" key="2">
    <source>
        <dbReference type="ARBA" id="ARBA00005009"/>
    </source>
</evidence>
<dbReference type="AlphaFoldDB" id="A0A7H8QWY6"/>
<dbReference type="OrthoDB" id="64220at2759"/>
<dbReference type="GO" id="GO:0008153">
    <property type="term" value="P:4-aminobenzoate biosynthetic process"/>
    <property type="evidence" value="ECO:0007669"/>
    <property type="project" value="TreeGrafter"/>
</dbReference>
<evidence type="ECO:0000313" key="13">
    <source>
        <dbReference type="EMBL" id="QKX58579.1"/>
    </source>
</evidence>
<dbReference type="GO" id="GO:0000162">
    <property type="term" value="P:L-tryptophan biosynthetic process"/>
    <property type="evidence" value="ECO:0007669"/>
    <property type="project" value="TreeGrafter"/>
</dbReference>
<dbReference type="InterPro" id="IPR005801">
    <property type="entry name" value="ADC_synthase"/>
</dbReference>